<dbReference type="InterPro" id="IPR011650">
    <property type="entry name" value="Peptidase_M20_dimer"/>
</dbReference>
<dbReference type="GO" id="GO:0006508">
    <property type="term" value="P:proteolysis"/>
    <property type="evidence" value="ECO:0007669"/>
    <property type="project" value="UniProtKB-KW"/>
</dbReference>
<dbReference type="FunFam" id="3.40.630.10:FF:000015">
    <property type="entry name" value="Aminoacyl-histidine dipeptidase PepD"/>
    <property type="match status" value="1"/>
</dbReference>
<keyword evidence="8" id="KW-0170">Cobalt</keyword>
<reference evidence="10 11" key="1">
    <citation type="journal article" date="2024" name="Nat. Commun.">
        <title>Phylogenomics reveals the evolutionary origins of lichenization in chlorophyte algae.</title>
        <authorList>
            <person name="Puginier C."/>
            <person name="Libourel C."/>
            <person name="Otte J."/>
            <person name="Skaloud P."/>
            <person name="Haon M."/>
            <person name="Grisel S."/>
            <person name="Petersen M."/>
            <person name="Berrin J.G."/>
            <person name="Delaux P.M."/>
            <person name="Dal Grande F."/>
            <person name="Keller J."/>
        </authorList>
    </citation>
    <scope>NUCLEOTIDE SEQUENCE [LARGE SCALE GENOMIC DNA]</scope>
    <source>
        <strain evidence="10 11">SAG 2043</strain>
    </source>
</reference>
<dbReference type="EMBL" id="JALJOR010000001">
    <property type="protein sequence ID" value="KAK9830529.1"/>
    <property type="molecule type" value="Genomic_DNA"/>
</dbReference>
<accession>A0AAW1RA25</accession>
<dbReference type="PANTHER" id="PTHR43501">
    <property type="entry name" value="CYTOSOL NON-SPECIFIC DIPEPTIDASE"/>
    <property type="match status" value="1"/>
</dbReference>
<dbReference type="Pfam" id="PF01546">
    <property type="entry name" value="Peptidase_M20"/>
    <property type="match status" value="1"/>
</dbReference>
<evidence type="ECO:0000256" key="6">
    <source>
        <dbReference type="ARBA" id="ARBA00022833"/>
    </source>
</evidence>
<gene>
    <name evidence="10" type="ORF">WJX72_012284</name>
</gene>
<dbReference type="Proteomes" id="UP001489004">
    <property type="component" value="Unassembled WGS sequence"/>
</dbReference>
<dbReference type="Pfam" id="PF07687">
    <property type="entry name" value="M20_dimer"/>
    <property type="match status" value="1"/>
</dbReference>
<dbReference type="CDD" id="cd03890">
    <property type="entry name" value="M20_pepD"/>
    <property type="match status" value="1"/>
</dbReference>
<feature type="domain" description="Peptidase M20 dimerisation" evidence="9">
    <location>
        <begin position="209"/>
        <end position="291"/>
    </location>
</feature>
<dbReference type="AlphaFoldDB" id="A0AAW1RA25"/>
<evidence type="ECO:0000256" key="1">
    <source>
        <dbReference type="ARBA" id="ARBA00001941"/>
    </source>
</evidence>
<evidence type="ECO:0000313" key="11">
    <source>
        <dbReference type="Proteomes" id="UP001489004"/>
    </source>
</evidence>
<evidence type="ECO:0000256" key="8">
    <source>
        <dbReference type="ARBA" id="ARBA00023285"/>
    </source>
</evidence>
<organism evidence="10 11">
    <name type="scientific">[Myrmecia] bisecta</name>
    <dbReference type="NCBI Taxonomy" id="41462"/>
    <lineage>
        <taxon>Eukaryota</taxon>
        <taxon>Viridiplantae</taxon>
        <taxon>Chlorophyta</taxon>
        <taxon>core chlorophytes</taxon>
        <taxon>Trebouxiophyceae</taxon>
        <taxon>Trebouxiales</taxon>
        <taxon>Trebouxiaceae</taxon>
        <taxon>Myrmecia</taxon>
    </lineage>
</organism>
<keyword evidence="7" id="KW-0482">Metalloprotease</keyword>
<comment type="caution">
    <text evidence="10">The sequence shown here is derived from an EMBL/GenBank/DDBJ whole genome shotgun (WGS) entry which is preliminary data.</text>
</comment>
<sequence>MPVVSGLKPEPLWQYFEQLTQIPRPSKHEGRVLQWLKDFAQARGLKWQQDAVGNLVIKRPGSGGGEAAPVVVIQGHVDMVTEKNADTVFDFYTDGLRLTRDDTWLKAVGTTLGADNGIGVCAALALLSMQPSAKLPPLECLFTVDEETGLTGAFELDASMLSGRTLLNLDTEDWGEIFIGCAGGGDSEIILPIDEEPAPVDLVAQEVAVTGLMGGHSGLNINEDRGNAVIIAALVADAVLQAVPLARLASIRGGDKRNAIPRECKAILLVPEASAEKVFAEVVANQVNAIQAEYGTLEKDLSIASLPVKAPTNVLTPESAHSLLTLLLTLPHGVHKYSHAVPGLVETSTNLAAVGPASSGDHHRGSALKITCSTRSSLMPALDTQRKRIAKLSSLCGAEVAQDKAYPGWAPNPKSDVLQITKDVFHELLGVAPKVGAIHAGLECGILGDKIPGIDMVSYGPTIRGAHSPDEKVEIATVEKFWDATLLILQRLADKRA</sequence>
<dbReference type="FunFam" id="3.40.630.10:FF:000018">
    <property type="entry name" value="Aminoacyl-histidine dipeptidase PepD"/>
    <property type="match status" value="1"/>
</dbReference>
<dbReference type="PIRSF" id="PIRSF016599">
    <property type="entry name" value="Xaa-His_dipept"/>
    <property type="match status" value="1"/>
</dbReference>
<evidence type="ECO:0000256" key="3">
    <source>
        <dbReference type="ARBA" id="ARBA00022670"/>
    </source>
</evidence>
<evidence type="ECO:0000256" key="5">
    <source>
        <dbReference type="ARBA" id="ARBA00022801"/>
    </source>
</evidence>
<dbReference type="InterPro" id="IPR001160">
    <property type="entry name" value="Peptidase_M20C"/>
</dbReference>
<dbReference type="GO" id="GO:0046872">
    <property type="term" value="F:metal ion binding"/>
    <property type="evidence" value="ECO:0007669"/>
    <property type="project" value="UniProtKB-KW"/>
</dbReference>
<keyword evidence="6" id="KW-0862">Zinc</keyword>
<dbReference type="Gene3D" id="3.40.630.10">
    <property type="entry name" value="Zn peptidases"/>
    <property type="match status" value="2"/>
</dbReference>
<evidence type="ECO:0000313" key="10">
    <source>
        <dbReference type="EMBL" id="KAK9830529.1"/>
    </source>
</evidence>
<evidence type="ECO:0000256" key="4">
    <source>
        <dbReference type="ARBA" id="ARBA00022723"/>
    </source>
</evidence>
<keyword evidence="11" id="KW-1185">Reference proteome</keyword>
<keyword evidence="3" id="KW-0645">Protease</keyword>
<dbReference type="PANTHER" id="PTHR43501:SF1">
    <property type="entry name" value="CYTOSOL NON-SPECIFIC DIPEPTIDASE"/>
    <property type="match status" value="1"/>
</dbReference>
<comment type="cofactor">
    <cofactor evidence="1">
        <name>Co(2+)</name>
        <dbReference type="ChEBI" id="CHEBI:48828"/>
    </cofactor>
</comment>
<keyword evidence="4" id="KW-0479">Metal-binding</keyword>
<evidence type="ECO:0000256" key="2">
    <source>
        <dbReference type="ARBA" id="ARBA00001947"/>
    </source>
</evidence>
<dbReference type="SUPFAM" id="SSF53187">
    <property type="entry name" value="Zn-dependent exopeptidases"/>
    <property type="match status" value="1"/>
</dbReference>
<keyword evidence="5" id="KW-0378">Hydrolase</keyword>
<proteinExistence type="predicted"/>
<dbReference type="NCBIfam" id="TIGR01893">
    <property type="entry name" value="aa-his-dipept"/>
    <property type="match status" value="1"/>
</dbReference>
<dbReference type="InterPro" id="IPR002933">
    <property type="entry name" value="Peptidase_M20"/>
</dbReference>
<name>A0AAW1RA25_9CHLO</name>
<protein>
    <recommendedName>
        <fullName evidence="9">Peptidase M20 dimerisation domain-containing protein</fullName>
    </recommendedName>
</protein>
<dbReference type="GO" id="GO:0070573">
    <property type="term" value="F:metallodipeptidase activity"/>
    <property type="evidence" value="ECO:0007669"/>
    <property type="project" value="TreeGrafter"/>
</dbReference>
<dbReference type="PRINTS" id="PR00934">
    <property type="entry name" value="XHISDIPTASE"/>
</dbReference>
<evidence type="ECO:0000256" key="7">
    <source>
        <dbReference type="ARBA" id="ARBA00023049"/>
    </source>
</evidence>
<comment type="cofactor">
    <cofactor evidence="2">
        <name>Zn(2+)</name>
        <dbReference type="ChEBI" id="CHEBI:29105"/>
    </cofactor>
</comment>
<dbReference type="GO" id="GO:0005829">
    <property type="term" value="C:cytosol"/>
    <property type="evidence" value="ECO:0007669"/>
    <property type="project" value="TreeGrafter"/>
</dbReference>
<evidence type="ECO:0000259" key="9">
    <source>
        <dbReference type="Pfam" id="PF07687"/>
    </source>
</evidence>